<organism evidence="2 3">
    <name type="scientific">Lwoffella lincolnii</name>
    <dbReference type="NCBI Taxonomy" id="90241"/>
    <lineage>
        <taxon>Bacteria</taxon>
        <taxon>Pseudomonadati</taxon>
        <taxon>Pseudomonadota</taxon>
        <taxon>Gammaproteobacteria</taxon>
        <taxon>Moraxellales</taxon>
        <taxon>Moraxellaceae</taxon>
        <taxon>Lwoffella</taxon>
    </lineage>
</organism>
<dbReference type="PANTHER" id="PTHR43628:SF1">
    <property type="entry name" value="CHITIN SYNTHASE REGULATORY FACTOR 2-RELATED"/>
    <property type="match status" value="1"/>
</dbReference>
<sequence length="196" mass="22000">MTVKTTVKAVLMTAVLSLASVSQAELISNVPLDYSRFDLMGAEQLVQLANQNNQHAQFYLAKRLQKGQGFTPDPAKAVHWYTRAANQGVIPAQLNLGKMYAMGQGVPVNEQQARYWLEKATMHGDNRASYLLAMIEEKQQKLVDAYKWYDLSARDGMLDERVRNKARGKIGQLALNLSSKDITNARNQATSWLQNK</sequence>
<accession>A0A1T0CF78</accession>
<dbReference type="InterPro" id="IPR011990">
    <property type="entry name" value="TPR-like_helical_dom_sf"/>
</dbReference>
<dbReference type="OrthoDB" id="8561742at2"/>
<dbReference type="Proteomes" id="UP000191094">
    <property type="component" value="Unassembled WGS sequence"/>
</dbReference>
<evidence type="ECO:0008006" key="4">
    <source>
        <dbReference type="Google" id="ProtNLM"/>
    </source>
</evidence>
<evidence type="ECO:0000313" key="3">
    <source>
        <dbReference type="Proteomes" id="UP000191094"/>
    </source>
</evidence>
<evidence type="ECO:0000313" key="2">
    <source>
        <dbReference type="EMBL" id="OOS20781.1"/>
    </source>
</evidence>
<dbReference type="PANTHER" id="PTHR43628">
    <property type="entry name" value="ACTIVATOR OF C KINASE PROTEIN 1-RELATED"/>
    <property type="match status" value="1"/>
</dbReference>
<feature type="signal peptide" evidence="1">
    <location>
        <begin position="1"/>
        <end position="24"/>
    </location>
</feature>
<dbReference type="InterPro" id="IPR006597">
    <property type="entry name" value="Sel1-like"/>
</dbReference>
<dbReference type="SMART" id="SM00671">
    <property type="entry name" value="SEL1"/>
    <property type="match status" value="2"/>
</dbReference>
<gene>
    <name evidence="2" type="ORF">B0682_05990</name>
</gene>
<dbReference type="Gene3D" id="1.25.40.10">
    <property type="entry name" value="Tetratricopeptide repeat domain"/>
    <property type="match status" value="1"/>
</dbReference>
<dbReference type="Pfam" id="PF08238">
    <property type="entry name" value="Sel1"/>
    <property type="match status" value="3"/>
</dbReference>
<comment type="caution">
    <text evidence="2">The sequence shown here is derived from an EMBL/GenBank/DDBJ whole genome shotgun (WGS) entry which is preliminary data.</text>
</comment>
<name>A0A1T0CF78_9GAMM</name>
<protein>
    <recommendedName>
        <fullName evidence="4">Sel1 repeat family protein</fullName>
    </recommendedName>
</protein>
<reference evidence="2 3" key="1">
    <citation type="submission" date="2017-02" db="EMBL/GenBank/DDBJ databases">
        <title>Draft genome sequence of Moraxella lincolnii CCUG 9405T type strain.</title>
        <authorList>
            <person name="Salva-Serra F."/>
            <person name="Engstrom-Jakobsson H."/>
            <person name="Thorell K."/>
            <person name="Jaen-Luchoro D."/>
            <person name="Gonzales-Siles L."/>
            <person name="Karlsson R."/>
            <person name="Yazdan S."/>
            <person name="Boulund F."/>
            <person name="Johnning A."/>
            <person name="Engstrand L."/>
            <person name="Kristiansson E."/>
            <person name="Moore E."/>
        </authorList>
    </citation>
    <scope>NUCLEOTIDE SEQUENCE [LARGE SCALE GENOMIC DNA]</scope>
    <source>
        <strain evidence="2 3">CCUG 9405</strain>
    </source>
</reference>
<dbReference type="EMBL" id="MUYT01000007">
    <property type="protein sequence ID" value="OOS20781.1"/>
    <property type="molecule type" value="Genomic_DNA"/>
</dbReference>
<keyword evidence="3" id="KW-1185">Reference proteome</keyword>
<dbReference type="SUPFAM" id="SSF81901">
    <property type="entry name" value="HCP-like"/>
    <property type="match status" value="1"/>
</dbReference>
<keyword evidence="1" id="KW-0732">Signal</keyword>
<proteinExistence type="predicted"/>
<dbReference type="InterPro" id="IPR052945">
    <property type="entry name" value="Mitotic_Regulator"/>
</dbReference>
<dbReference type="STRING" id="90241.B0682_05990"/>
<dbReference type="AlphaFoldDB" id="A0A1T0CF78"/>
<feature type="chain" id="PRO_5012164972" description="Sel1 repeat family protein" evidence="1">
    <location>
        <begin position="25"/>
        <end position="196"/>
    </location>
</feature>
<evidence type="ECO:0000256" key="1">
    <source>
        <dbReference type="SAM" id="SignalP"/>
    </source>
</evidence>